<organism evidence="1 2">
    <name type="scientific">Mucilaginibacter polytrichastri</name>
    <dbReference type="NCBI Taxonomy" id="1302689"/>
    <lineage>
        <taxon>Bacteria</taxon>
        <taxon>Pseudomonadati</taxon>
        <taxon>Bacteroidota</taxon>
        <taxon>Sphingobacteriia</taxon>
        <taxon>Sphingobacteriales</taxon>
        <taxon>Sphingobacteriaceae</taxon>
        <taxon>Mucilaginibacter</taxon>
    </lineage>
</organism>
<evidence type="ECO:0000313" key="1">
    <source>
        <dbReference type="EMBL" id="OKS88416.1"/>
    </source>
</evidence>
<reference evidence="1 2" key="1">
    <citation type="submission" date="2016-11" db="EMBL/GenBank/DDBJ databases">
        <title>Whole Genome Sequencing of Mucilaginibacter polytrichastri RG4-7(T) isolated from the moss sample.</title>
        <authorList>
            <person name="Li Y."/>
        </authorList>
    </citation>
    <scope>NUCLEOTIDE SEQUENCE [LARGE SCALE GENOMIC DNA]</scope>
    <source>
        <strain evidence="1 2">RG4-7</strain>
    </source>
</reference>
<proteinExistence type="predicted"/>
<gene>
    <name evidence="1" type="ORF">RG47T_3883</name>
</gene>
<name>A0A1Q6A329_9SPHI</name>
<dbReference type="Proteomes" id="UP000186720">
    <property type="component" value="Unassembled WGS sequence"/>
</dbReference>
<protein>
    <submittedName>
        <fullName evidence="1">Uncharacterized protein</fullName>
    </submittedName>
</protein>
<sequence length="60" mass="7013">MALHLPLISFIIYFKTFNKCNSNIITMIYPARFDDIPILQQLIMMKEIISSSHKFLQSHG</sequence>
<comment type="caution">
    <text evidence="1">The sequence shown here is derived from an EMBL/GenBank/DDBJ whole genome shotgun (WGS) entry which is preliminary data.</text>
</comment>
<evidence type="ECO:0000313" key="2">
    <source>
        <dbReference type="Proteomes" id="UP000186720"/>
    </source>
</evidence>
<dbReference type="EMBL" id="MPPL01000001">
    <property type="protein sequence ID" value="OKS88416.1"/>
    <property type="molecule type" value="Genomic_DNA"/>
</dbReference>
<accession>A0A1Q6A329</accession>
<keyword evidence="2" id="KW-1185">Reference proteome</keyword>
<dbReference type="AlphaFoldDB" id="A0A1Q6A329"/>